<organism evidence="3 4">
    <name type="scientific">Candidatus Magnetominusculus xianensis</name>
    <dbReference type="NCBI Taxonomy" id="1748249"/>
    <lineage>
        <taxon>Bacteria</taxon>
        <taxon>Pseudomonadati</taxon>
        <taxon>Nitrospirota</taxon>
        <taxon>Nitrospiria</taxon>
        <taxon>Nitrospirales</taxon>
        <taxon>Nitrospiraceae</taxon>
        <taxon>Candidatus Magnetominusculus</taxon>
    </lineage>
</organism>
<dbReference type="Pfam" id="PF12849">
    <property type="entry name" value="PBP_like_2"/>
    <property type="match status" value="1"/>
</dbReference>
<dbReference type="PANTHER" id="PTHR37945">
    <property type="entry name" value="EXTRACELLULAR TUNGSTATE BINDING PROTEIN"/>
    <property type="match status" value="1"/>
</dbReference>
<comment type="caution">
    <text evidence="3">The sequence shown here is derived from an EMBL/GenBank/DDBJ whole genome shotgun (WGS) entry which is preliminary data.</text>
</comment>
<keyword evidence="1" id="KW-0732">Signal</keyword>
<keyword evidence="4" id="KW-1185">Reference proteome</keyword>
<feature type="domain" description="PBP" evidence="2">
    <location>
        <begin position="35"/>
        <end position="256"/>
    </location>
</feature>
<evidence type="ECO:0000313" key="4">
    <source>
        <dbReference type="Proteomes" id="UP000060487"/>
    </source>
</evidence>
<name>A0ABR5SDB0_9BACT</name>
<dbReference type="Proteomes" id="UP000060487">
    <property type="component" value="Unassembled WGS sequence"/>
</dbReference>
<dbReference type="PROSITE" id="PS51257">
    <property type="entry name" value="PROKAR_LIPOPROTEIN"/>
    <property type="match status" value="1"/>
</dbReference>
<dbReference type="SUPFAM" id="SSF53850">
    <property type="entry name" value="Periplasmic binding protein-like II"/>
    <property type="match status" value="1"/>
</dbReference>
<gene>
    <name evidence="3" type="ORF">ASN18_2391</name>
</gene>
<evidence type="ECO:0000256" key="1">
    <source>
        <dbReference type="SAM" id="SignalP"/>
    </source>
</evidence>
<dbReference type="EMBL" id="LNQR01000083">
    <property type="protein sequence ID" value="KWT82802.1"/>
    <property type="molecule type" value="Genomic_DNA"/>
</dbReference>
<proteinExistence type="predicted"/>
<feature type="chain" id="PRO_5046540632" evidence="1">
    <location>
        <begin position="23"/>
        <end position="287"/>
    </location>
</feature>
<evidence type="ECO:0000259" key="2">
    <source>
        <dbReference type="Pfam" id="PF12849"/>
    </source>
</evidence>
<dbReference type="InterPro" id="IPR052738">
    <property type="entry name" value="ABC-Tungstate_binding"/>
</dbReference>
<dbReference type="RefSeq" id="WP_236861713.1">
    <property type="nucleotide sequence ID" value="NZ_LNQR01000083.1"/>
</dbReference>
<feature type="signal peptide" evidence="1">
    <location>
        <begin position="1"/>
        <end position="22"/>
    </location>
</feature>
<evidence type="ECO:0000313" key="3">
    <source>
        <dbReference type="EMBL" id="KWT82802.1"/>
    </source>
</evidence>
<dbReference type="InterPro" id="IPR024370">
    <property type="entry name" value="PBP_domain"/>
</dbReference>
<dbReference type="Gene3D" id="3.40.190.10">
    <property type="entry name" value="Periplasmic binding protein-like II"/>
    <property type="match status" value="2"/>
</dbReference>
<protein>
    <submittedName>
        <fullName evidence="3">Tungsten ABC transporter substrate-binding protein</fullName>
    </submittedName>
</protein>
<sequence>MKSLLKSSILALFSAICLIASGCQKHSGKSPEGSKHVLRLATSSTTVESGLLDRLVPVFEKKYGVSVEVLMVGSGESLNLARKGAADVVLIHSREAEDQFVTEGYGINRKDVMYNDYVILGPPEDPLKLKEEKDVLSAMKVIADKKADFISRGDKSGTHARELILWNLINVKPSGKWYMTEKKDQLTMLRAASDQKAYVLSDRSTYIFNKEPLKLVIVVEGDRKLFNPYGVIAVSPAKVPGVNFESAMKFIDFITSVDGQEIICYYGKMRFNKALFTPLATRNYTCQ</sequence>
<reference evidence="3 4" key="1">
    <citation type="submission" date="2015-11" db="EMBL/GenBank/DDBJ databases">
        <authorList>
            <person name="Lin W."/>
        </authorList>
    </citation>
    <scope>NUCLEOTIDE SEQUENCE [LARGE SCALE GENOMIC DNA]</scope>
    <source>
        <strain evidence="3 4">HCH-1</strain>
    </source>
</reference>
<dbReference type="PANTHER" id="PTHR37945:SF1">
    <property type="entry name" value="EXTRACELLULAR TUNGSTATE BINDING PROTEIN"/>
    <property type="match status" value="1"/>
</dbReference>
<accession>A0ABR5SDB0</accession>